<name>A0A9Q7XRU5_9BURK</name>
<sequence>MKPGKTLALALTIVAASTVSTAFAAESMDSHNMHGMDSRAPAASKQASQPVPAEIRKIDASAGKVTLKHGPIENLGMSAMTMAFPVKDRASLKNFKEGDAVSVTFDKIDGRPTVIDMQRK</sequence>
<protein>
    <submittedName>
        <fullName evidence="3">Uncharacterized protein</fullName>
    </submittedName>
</protein>
<evidence type="ECO:0000256" key="1">
    <source>
        <dbReference type="SAM" id="MobiDB-lite"/>
    </source>
</evidence>
<dbReference type="Pfam" id="PF11604">
    <property type="entry name" value="CusF_Ec"/>
    <property type="match status" value="1"/>
</dbReference>
<feature type="chain" id="PRO_5040487737" evidence="2">
    <location>
        <begin position="25"/>
        <end position="120"/>
    </location>
</feature>
<dbReference type="InterPro" id="IPR042230">
    <property type="entry name" value="CusF_sf"/>
</dbReference>
<organism evidence="3 4">
    <name type="scientific">Cupriavidus taiwanensis</name>
    <dbReference type="NCBI Taxonomy" id="164546"/>
    <lineage>
        <taxon>Bacteria</taxon>
        <taxon>Pseudomonadati</taxon>
        <taxon>Pseudomonadota</taxon>
        <taxon>Betaproteobacteria</taxon>
        <taxon>Burkholderiales</taxon>
        <taxon>Burkholderiaceae</taxon>
        <taxon>Cupriavidus</taxon>
    </lineage>
</organism>
<evidence type="ECO:0000313" key="4">
    <source>
        <dbReference type="Proteomes" id="UP000254259"/>
    </source>
</evidence>
<feature type="region of interest" description="Disordered" evidence="1">
    <location>
        <begin position="30"/>
        <end position="51"/>
    </location>
</feature>
<feature type="signal peptide" evidence="2">
    <location>
        <begin position="1"/>
        <end position="24"/>
    </location>
</feature>
<proteinExistence type="predicted"/>
<dbReference type="RefSeq" id="WP_115712418.1">
    <property type="nucleotide sequence ID" value="NZ_LT984814.1"/>
</dbReference>
<accession>A0A9Q7XRU5</accession>
<evidence type="ECO:0000313" key="3">
    <source>
        <dbReference type="EMBL" id="SPD66969.1"/>
    </source>
</evidence>
<keyword evidence="2" id="KW-0732">Signal</keyword>
<geneLocation type="plasmid" evidence="4">
    <name>cbm2636_mp</name>
</geneLocation>
<evidence type="ECO:0000256" key="2">
    <source>
        <dbReference type="SAM" id="SignalP"/>
    </source>
</evidence>
<gene>
    <name evidence="3" type="ORF">CBM2636_MP10605</name>
</gene>
<dbReference type="InterPro" id="IPR021647">
    <property type="entry name" value="CusF_Ec"/>
</dbReference>
<keyword evidence="3" id="KW-0614">Plasmid</keyword>
<dbReference type="Proteomes" id="UP000254259">
    <property type="component" value="Plasmid CBM2636_mp"/>
</dbReference>
<dbReference type="AlphaFoldDB" id="A0A9Q7XRU5"/>
<dbReference type="EMBL" id="LT984814">
    <property type="protein sequence ID" value="SPD66969.1"/>
    <property type="molecule type" value="Genomic_DNA"/>
</dbReference>
<reference evidence="3 4" key="1">
    <citation type="submission" date="2018-01" db="EMBL/GenBank/DDBJ databases">
        <authorList>
            <person name="Clerissi C."/>
        </authorList>
    </citation>
    <scope>NUCLEOTIDE SEQUENCE [LARGE SCALE GENOMIC DNA]</scope>
    <source>
        <strain evidence="3">Cupriavidus taiwanensis SWF 66322</strain>
        <plasmid evidence="4">cbm2636_mp</plasmid>
    </source>
</reference>
<dbReference type="Gene3D" id="2.40.50.320">
    <property type="entry name" value="Copper binding periplasmic protein CusF"/>
    <property type="match status" value="1"/>
</dbReference>